<evidence type="ECO:0000313" key="10">
    <source>
        <dbReference type="Proteomes" id="UP000316993"/>
    </source>
</evidence>
<dbReference type="InterPro" id="IPR007543">
    <property type="entry name" value="LptD_C"/>
</dbReference>
<comment type="similarity">
    <text evidence="4">Belongs to the LptD family.</text>
</comment>
<evidence type="ECO:0000256" key="3">
    <source>
        <dbReference type="ARBA" id="ARBA00023237"/>
    </source>
</evidence>
<sequence>MDNRILKPAPRPLRPARVIPSALAPNAHVPRSQPITAQTSPPRTRPAAAAALRLRPPVPRALAYCIALAWCGLPLAAQAQAAAPSAWDEPLTLRKSPALQETIPESVRTQLPVFVTGDRISGQTDLNATIEGNAELRRGDTVIRADRLDYNVPEDLAKARGNVRINRAGNSYEGSALDLRVDAFEGFFTDARYRLLATQAHGEANRVDFIDRDRALVHSATYTTCQRDNEASWSPAWVLRADKIRIDNEEEVGTAEGAVLEFQGVPVLPIPYITFPLSDKRKSGLLPPTIGLDSRDGLDYTQPYYWNIAPNRDATLRAALMSKRGANLGGEFRYLEPTYQGEINADVMPSDRLRDRERWGITAKHQGVIDSSIGGLGLNLNLNRVSDDNYWRDFGRASEPLRQRLLPNDAMLSWGSGDFSAQVRTLKWQTLQDVTSPIVPPYDRMPQLSWRYTPSALPGGLDASVELDTTRFEAARALTGQPNADRSYALAQISRPFLSPGGFVTPKLQLHTTQYQFDSALSNGSRSASRTLPTFSVDSGLVFERDANFFGRSFLQTLEPRAFYTYTPFSDQSRLPVYDTAANDFNFATVYTENAYGGNDRIADNNLLTLGVTTRLLDPDTGAENVRFGVAQRLRFSDQDVTLPGMAPVSERLSDVLVGAGINWTQKWAFDSLVQYNPKTQRSIRSTLSARYSPGNYRTVSAAYRFQRGTSEQIDIGWQWPLNDLWGDKGQDLGAGRGQGGGRWYSVARLNYSMQDRKLVDTVVGLEYDSCCWIGRVVLERLQNSTSTSNTRLLFQIEFVGFSRLSLGSSTLETFKQHVPRYQYLRDQVSAPSRFSNYD</sequence>
<comment type="subunit">
    <text evidence="4">Component of the lipopolysaccharide transport and assembly complex. Interacts with LptE and LptA.</text>
</comment>
<feature type="region of interest" description="Disordered" evidence="5">
    <location>
        <begin position="23"/>
        <end position="44"/>
    </location>
</feature>
<feature type="domain" description="LPS-assembly protein LptD central" evidence="8">
    <location>
        <begin position="258"/>
        <end position="351"/>
    </location>
</feature>
<dbReference type="GO" id="GO:0009279">
    <property type="term" value="C:cell outer membrane"/>
    <property type="evidence" value="ECO:0007669"/>
    <property type="project" value="UniProtKB-SubCell"/>
</dbReference>
<comment type="subcellular location">
    <subcellularLocation>
        <location evidence="4">Cell outer membrane</location>
    </subcellularLocation>
</comment>
<dbReference type="PANTHER" id="PTHR30189">
    <property type="entry name" value="LPS-ASSEMBLY PROTEIN"/>
    <property type="match status" value="1"/>
</dbReference>
<evidence type="ECO:0000313" key="9">
    <source>
        <dbReference type="EMBL" id="TQN03025.1"/>
    </source>
</evidence>
<dbReference type="InterPro" id="IPR050218">
    <property type="entry name" value="LptD"/>
</dbReference>
<dbReference type="Pfam" id="PF03968">
    <property type="entry name" value="LptD_N"/>
    <property type="match status" value="1"/>
</dbReference>
<comment type="caution">
    <text evidence="9">The sequence shown here is derived from an EMBL/GenBank/DDBJ whole genome shotgun (WGS) entry which is preliminary data.</text>
</comment>
<organism evidence="9 10">
    <name type="scientific">Acidovorax temperans</name>
    <dbReference type="NCBI Taxonomy" id="80878"/>
    <lineage>
        <taxon>Bacteria</taxon>
        <taxon>Pseudomonadati</taxon>
        <taxon>Pseudomonadota</taxon>
        <taxon>Betaproteobacteria</taxon>
        <taxon>Burkholderiales</taxon>
        <taxon>Comamonadaceae</taxon>
        <taxon>Acidovorax</taxon>
    </lineage>
</organism>
<name>A0A543L6Q3_9BURK</name>
<dbReference type="RefSeq" id="WP_420837311.1">
    <property type="nucleotide sequence ID" value="NZ_VFPV01000002.1"/>
</dbReference>
<dbReference type="EMBL" id="VFPV01000002">
    <property type="protein sequence ID" value="TQN03025.1"/>
    <property type="molecule type" value="Genomic_DNA"/>
</dbReference>
<evidence type="ECO:0000259" key="7">
    <source>
        <dbReference type="Pfam" id="PF04453"/>
    </source>
</evidence>
<feature type="domain" description="Organic solvent tolerance-like N-terminal" evidence="6">
    <location>
        <begin position="127"/>
        <end position="251"/>
    </location>
</feature>
<dbReference type="InterPro" id="IPR005653">
    <property type="entry name" value="OstA-like_N"/>
</dbReference>
<dbReference type="HAMAP" id="MF_01411">
    <property type="entry name" value="LPS_assembly_LptD"/>
    <property type="match status" value="1"/>
</dbReference>
<evidence type="ECO:0000256" key="4">
    <source>
        <dbReference type="HAMAP-Rule" id="MF_01411"/>
    </source>
</evidence>
<comment type="caution">
    <text evidence="4">Lacks conserved residue(s) required for the propagation of feature annotation.</text>
</comment>
<dbReference type="PANTHER" id="PTHR30189:SF1">
    <property type="entry name" value="LPS-ASSEMBLY PROTEIN LPTD"/>
    <property type="match status" value="1"/>
</dbReference>
<evidence type="ECO:0000256" key="5">
    <source>
        <dbReference type="SAM" id="MobiDB-lite"/>
    </source>
</evidence>
<protein>
    <recommendedName>
        <fullName evidence="4">LPS-assembly protein LptD</fullName>
    </recommendedName>
</protein>
<keyword evidence="2 4" id="KW-0472">Membrane</keyword>
<dbReference type="Pfam" id="PF19838">
    <property type="entry name" value="LptD_2"/>
    <property type="match status" value="1"/>
</dbReference>
<dbReference type="AlphaFoldDB" id="A0A543L6Q3"/>
<proteinExistence type="inferred from homology"/>
<dbReference type="InterPro" id="IPR020889">
    <property type="entry name" value="LipoPS_assembly_LptD"/>
</dbReference>
<reference evidence="9 10" key="1">
    <citation type="submission" date="2019-06" db="EMBL/GenBank/DDBJ databases">
        <title>Genomic Encyclopedia of Archaeal and Bacterial Type Strains, Phase II (KMG-II): from individual species to whole genera.</title>
        <authorList>
            <person name="Goeker M."/>
        </authorList>
    </citation>
    <scope>NUCLEOTIDE SEQUENCE [LARGE SCALE GENOMIC DNA]</scope>
    <source>
        <strain evidence="9 10">DSM 7270</strain>
    </source>
</reference>
<dbReference type="Proteomes" id="UP000316993">
    <property type="component" value="Unassembled WGS sequence"/>
</dbReference>
<gene>
    <name evidence="4" type="primary">lptD</name>
    <name evidence="9" type="ORF">BDD18_1678</name>
</gene>
<dbReference type="Gene3D" id="2.60.450.10">
    <property type="entry name" value="Lipopolysaccharide (LPS) transport protein A like domain"/>
    <property type="match status" value="1"/>
</dbReference>
<evidence type="ECO:0000256" key="2">
    <source>
        <dbReference type="ARBA" id="ARBA00023136"/>
    </source>
</evidence>
<evidence type="ECO:0000259" key="8">
    <source>
        <dbReference type="Pfam" id="PF19838"/>
    </source>
</evidence>
<dbReference type="GO" id="GO:0043165">
    <property type="term" value="P:Gram-negative-bacterium-type cell outer membrane assembly"/>
    <property type="evidence" value="ECO:0007669"/>
    <property type="project" value="UniProtKB-UniRule"/>
</dbReference>
<feature type="domain" description="LptD C-terminal" evidence="7">
    <location>
        <begin position="357"/>
        <end position="726"/>
    </location>
</feature>
<accession>A0A543L6Q3</accession>
<dbReference type="GO" id="GO:1990351">
    <property type="term" value="C:transporter complex"/>
    <property type="evidence" value="ECO:0007669"/>
    <property type="project" value="TreeGrafter"/>
</dbReference>
<comment type="function">
    <text evidence="4">Together with LptE, is involved in the assembly of lipopolysaccharide (LPS) at the surface of the outer membrane.</text>
</comment>
<evidence type="ECO:0000256" key="1">
    <source>
        <dbReference type="ARBA" id="ARBA00022729"/>
    </source>
</evidence>
<dbReference type="InterPro" id="IPR045659">
    <property type="entry name" value="LptD_2"/>
</dbReference>
<dbReference type="GO" id="GO:0015920">
    <property type="term" value="P:lipopolysaccharide transport"/>
    <property type="evidence" value="ECO:0007669"/>
    <property type="project" value="InterPro"/>
</dbReference>
<keyword evidence="3 4" id="KW-0998">Cell outer membrane</keyword>
<evidence type="ECO:0000259" key="6">
    <source>
        <dbReference type="Pfam" id="PF03968"/>
    </source>
</evidence>
<dbReference type="Pfam" id="PF04453">
    <property type="entry name" value="LptD"/>
    <property type="match status" value="1"/>
</dbReference>
<keyword evidence="1 4" id="KW-0732">Signal</keyword>